<keyword evidence="7 17" id="KW-0067">ATP-binding</keyword>
<dbReference type="NCBIfam" id="TIGR00197">
    <property type="entry name" value="yjeF_nterm"/>
    <property type="match status" value="1"/>
</dbReference>
<evidence type="ECO:0000256" key="5">
    <source>
        <dbReference type="ARBA" id="ARBA00022723"/>
    </source>
</evidence>
<feature type="binding site" evidence="18">
    <location>
        <position position="158"/>
    </location>
    <ligand>
        <name>(6S)-NADPHX</name>
        <dbReference type="ChEBI" id="CHEBI:64076"/>
    </ligand>
</feature>
<evidence type="ECO:0000256" key="10">
    <source>
        <dbReference type="ARBA" id="ARBA00023027"/>
    </source>
</evidence>
<evidence type="ECO:0000256" key="8">
    <source>
        <dbReference type="ARBA" id="ARBA00022857"/>
    </source>
</evidence>
<evidence type="ECO:0000256" key="11">
    <source>
        <dbReference type="ARBA" id="ARBA00023235"/>
    </source>
</evidence>
<dbReference type="InterPro" id="IPR000631">
    <property type="entry name" value="CARKD"/>
</dbReference>
<dbReference type="Pfam" id="PF01256">
    <property type="entry name" value="Carb_kinase"/>
    <property type="match status" value="1"/>
</dbReference>
<feature type="binding site" evidence="17">
    <location>
        <position position="439"/>
    </location>
    <ligand>
        <name>(6S)-NADPHX</name>
        <dbReference type="ChEBI" id="CHEBI:64076"/>
    </ligand>
</feature>
<comment type="function">
    <text evidence="18">Catalyzes the epimerization of the S- and R-forms of NAD(P)HX, a damaged form of NAD(P)H that is a result of enzymatic or heat-dependent hydration. This is a prerequisite for the S-specific NAD(P)H-hydrate dehydratase to allow the repair of both epimers of NAD(P)HX.</text>
</comment>
<dbReference type="PROSITE" id="PS01050">
    <property type="entry name" value="YJEF_C_2"/>
    <property type="match status" value="1"/>
</dbReference>
<evidence type="ECO:0000256" key="16">
    <source>
        <dbReference type="ARBA" id="ARBA00049209"/>
    </source>
</evidence>
<dbReference type="GO" id="GO:0046872">
    <property type="term" value="F:metal ion binding"/>
    <property type="evidence" value="ECO:0007669"/>
    <property type="project" value="UniProtKB-UniRule"/>
</dbReference>
<comment type="catalytic activity">
    <reaction evidence="2 18 19">
        <text>(6R)-NADPHX = (6S)-NADPHX</text>
        <dbReference type="Rhea" id="RHEA:32227"/>
        <dbReference type="ChEBI" id="CHEBI:64076"/>
        <dbReference type="ChEBI" id="CHEBI:64077"/>
        <dbReference type="EC" id="5.1.99.6"/>
    </reaction>
</comment>
<dbReference type="CDD" id="cd01171">
    <property type="entry name" value="YXKO-related"/>
    <property type="match status" value="1"/>
</dbReference>
<dbReference type="PANTHER" id="PTHR12592:SF0">
    <property type="entry name" value="ATP-DEPENDENT (S)-NAD(P)H-HYDRATE DEHYDRATASE"/>
    <property type="match status" value="1"/>
</dbReference>
<keyword evidence="9 18" id="KW-0630">Potassium</keyword>
<evidence type="ECO:0000259" key="21">
    <source>
        <dbReference type="PROSITE" id="PS51385"/>
    </source>
</evidence>
<comment type="caution">
    <text evidence="22">The sequence shown here is derived from an EMBL/GenBank/DDBJ whole genome shotgun (WGS) entry which is preliminary data.</text>
</comment>
<feature type="binding site" evidence="17">
    <location>
        <position position="375"/>
    </location>
    <ligand>
        <name>(6S)-NADPHX</name>
        <dbReference type="ChEBI" id="CHEBI:64076"/>
    </ligand>
</feature>
<dbReference type="GO" id="GO:0052855">
    <property type="term" value="F:ADP-dependent NAD(P)H-hydrate dehydratase activity"/>
    <property type="evidence" value="ECO:0007669"/>
    <property type="project" value="UniProtKB-UniRule"/>
</dbReference>
<keyword evidence="22" id="KW-0418">Kinase</keyword>
<accession>A0A7L4URV7</accession>
<comment type="function">
    <text evidence="14 19">Bifunctional enzyme that catalyzes the epimerization of the S- and R-forms of NAD(P)HX and the dehydration of the S-form of NAD(P)HX at the expense of ADP, which is converted to AMP. This allows the repair of both epimers of NAD(P)HX, a damaged form of NAD(P)H that is a result of enzymatic or heat-dependent hydration.</text>
</comment>
<dbReference type="Pfam" id="PF03853">
    <property type="entry name" value="YjeF_N"/>
    <property type="match status" value="1"/>
</dbReference>
<dbReference type="Gene3D" id="3.40.1190.20">
    <property type="match status" value="1"/>
</dbReference>
<dbReference type="Proteomes" id="UP000251835">
    <property type="component" value="Unassembled WGS sequence"/>
</dbReference>
<dbReference type="GO" id="GO:0110051">
    <property type="term" value="P:metabolite repair"/>
    <property type="evidence" value="ECO:0007669"/>
    <property type="project" value="TreeGrafter"/>
</dbReference>
<dbReference type="InterPro" id="IPR017953">
    <property type="entry name" value="Carbohydrate_kinase_pred_CS"/>
</dbReference>
<proteinExistence type="inferred from homology"/>
<comment type="caution">
    <text evidence="18">Lacks conserved residue(s) required for the propagation of feature annotation.</text>
</comment>
<comment type="similarity">
    <text evidence="4 19">In the C-terminal section; belongs to the NnrD/CARKD family.</text>
</comment>
<feature type="binding site" evidence="18">
    <location>
        <begin position="129"/>
        <end position="135"/>
    </location>
    <ligand>
        <name>(6S)-NADPHX</name>
        <dbReference type="ChEBI" id="CHEBI:64076"/>
    </ligand>
</feature>
<evidence type="ECO:0000256" key="12">
    <source>
        <dbReference type="ARBA" id="ARBA00023239"/>
    </source>
</evidence>
<dbReference type="HAMAP" id="MF_01966">
    <property type="entry name" value="NADHX_epimerase"/>
    <property type="match status" value="1"/>
</dbReference>
<feature type="domain" description="YjeF C-terminal" evidence="20">
    <location>
        <begin position="227"/>
        <end position="498"/>
    </location>
</feature>
<evidence type="ECO:0000256" key="19">
    <source>
        <dbReference type="PIRNR" id="PIRNR017184"/>
    </source>
</evidence>
<protein>
    <recommendedName>
        <fullName evidence="19">Bifunctional NAD(P)H-hydrate repair enzyme</fullName>
    </recommendedName>
    <alternativeName>
        <fullName evidence="19">Nicotinamide nucleotide repair protein</fullName>
    </alternativeName>
    <domain>
        <recommendedName>
            <fullName evidence="19">ADP-dependent (S)-NAD(P)H-hydrate dehydratase</fullName>
            <ecNumber evidence="19">4.2.1.136</ecNumber>
        </recommendedName>
        <alternativeName>
            <fullName evidence="19">ADP-dependent NAD(P)HX dehydratase</fullName>
        </alternativeName>
    </domain>
    <domain>
        <recommendedName>
            <fullName evidence="19">NAD(P)H-hydrate epimerase</fullName>
            <ecNumber evidence="19">5.1.99.6</ecNumber>
        </recommendedName>
    </domain>
</protein>
<evidence type="ECO:0000256" key="15">
    <source>
        <dbReference type="ARBA" id="ARBA00048238"/>
    </source>
</evidence>
<feature type="binding site" evidence="17">
    <location>
        <begin position="410"/>
        <end position="414"/>
    </location>
    <ligand>
        <name>AMP</name>
        <dbReference type="ChEBI" id="CHEBI:456215"/>
    </ligand>
</feature>
<evidence type="ECO:0000256" key="1">
    <source>
        <dbReference type="ARBA" id="ARBA00000013"/>
    </source>
</evidence>
<comment type="catalytic activity">
    <reaction evidence="1 18 19">
        <text>(6R)-NADHX = (6S)-NADHX</text>
        <dbReference type="Rhea" id="RHEA:32215"/>
        <dbReference type="ChEBI" id="CHEBI:64074"/>
        <dbReference type="ChEBI" id="CHEBI:64075"/>
        <dbReference type="EC" id="5.1.99.6"/>
    </reaction>
</comment>
<evidence type="ECO:0000256" key="13">
    <source>
        <dbReference type="ARBA" id="ARBA00023268"/>
    </source>
</evidence>
<dbReference type="SUPFAM" id="SSF53613">
    <property type="entry name" value="Ribokinase-like"/>
    <property type="match status" value="1"/>
</dbReference>
<dbReference type="EC" id="4.2.1.136" evidence="19"/>
<feature type="binding site" evidence="17">
    <location>
        <position position="324"/>
    </location>
    <ligand>
        <name>(6S)-NADPHX</name>
        <dbReference type="ChEBI" id="CHEBI:64076"/>
    </ligand>
</feature>
<feature type="binding site" evidence="17">
    <location>
        <position position="262"/>
    </location>
    <ligand>
        <name>(6S)-NADPHX</name>
        <dbReference type="ChEBI" id="CHEBI:64076"/>
    </ligand>
</feature>
<evidence type="ECO:0000256" key="2">
    <source>
        <dbReference type="ARBA" id="ARBA00000909"/>
    </source>
</evidence>
<dbReference type="InterPro" id="IPR036652">
    <property type="entry name" value="YjeF_N_dom_sf"/>
</dbReference>
<dbReference type="PANTHER" id="PTHR12592">
    <property type="entry name" value="ATP-DEPENDENT (S)-NAD(P)H-HYDRATE DEHYDRATASE FAMILY MEMBER"/>
    <property type="match status" value="1"/>
</dbReference>
<evidence type="ECO:0000256" key="17">
    <source>
        <dbReference type="HAMAP-Rule" id="MF_01965"/>
    </source>
</evidence>
<evidence type="ECO:0000313" key="22">
    <source>
        <dbReference type="EMBL" id="PVX52490.1"/>
    </source>
</evidence>
<keyword evidence="11 18" id="KW-0413">Isomerase</keyword>
<dbReference type="OrthoDB" id="9806925at2"/>
<dbReference type="Gene3D" id="3.40.50.10260">
    <property type="entry name" value="YjeF N-terminal domain"/>
    <property type="match status" value="1"/>
</dbReference>
<feature type="binding site" evidence="18">
    <location>
        <position position="58"/>
    </location>
    <ligand>
        <name>K(+)</name>
        <dbReference type="ChEBI" id="CHEBI:29103"/>
    </ligand>
</feature>
<dbReference type="GO" id="GO:0046496">
    <property type="term" value="P:nicotinamide nucleotide metabolic process"/>
    <property type="evidence" value="ECO:0007669"/>
    <property type="project" value="UniProtKB-UniRule"/>
</dbReference>
<reference evidence="22 23" key="1">
    <citation type="submission" date="2018-05" db="EMBL/GenBank/DDBJ databases">
        <title>Genomic Encyclopedia of Type Strains, Phase IV (KMG-IV): sequencing the most valuable type-strain genomes for metagenomic binning, comparative biology and taxonomic classification.</title>
        <authorList>
            <person name="Goeker M."/>
        </authorList>
    </citation>
    <scope>NUCLEOTIDE SEQUENCE [LARGE SCALE GENOMIC DNA]</scope>
    <source>
        <strain evidence="22 23">DSM 28579</strain>
    </source>
</reference>
<comment type="catalytic activity">
    <reaction evidence="16 17 19">
        <text>(6S)-NADPHX + ADP = AMP + phosphate + NADPH + H(+)</text>
        <dbReference type="Rhea" id="RHEA:32235"/>
        <dbReference type="ChEBI" id="CHEBI:15378"/>
        <dbReference type="ChEBI" id="CHEBI:43474"/>
        <dbReference type="ChEBI" id="CHEBI:57783"/>
        <dbReference type="ChEBI" id="CHEBI:64076"/>
        <dbReference type="ChEBI" id="CHEBI:456215"/>
        <dbReference type="ChEBI" id="CHEBI:456216"/>
        <dbReference type="EC" id="4.2.1.136"/>
    </reaction>
</comment>
<keyword evidence="12 17" id="KW-0456">Lyase</keyword>
<keyword evidence="5 18" id="KW-0479">Metal-binding</keyword>
<dbReference type="InterPro" id="IPR029056">
    <property type="entry name" value="Ribokinase-like"/>
</dbReference>
<dbReference type="GO" id="GO:0016301">
    <property type="term" value="F:kinase activity"/>
    <property type="evidence" value="ECO:0007669"/>
    <property type="project" value="UniProtKB-KW"/>
</dbReference>
<comment type="cofactor">
    <cofactor evidence="18 19">
        <name>K(+)</name>
        <dbReference type="ChEBI" id="CHEBI:29103"/>
    </cofactor>
    <text evidence="18 19">Binds 1 potassium ion per subunit.</text>
</comment>
<evidence type="ECO:0000313" key="23">
    <source>
        <dbReference type="Proteomes" id="UP000251835"/>
    </source>
</evidence>
<dbReference type="EMBL" id="QENZ01000003">
    <property type="protein sequence ID" value="PVX52490.1"/>
    <property type="molecule type" value="Genomic_DNA"/>
</dbReference>
<comment type="subunit">
    <text evidence="17">Homotetramer.</text>
</comment>
<dbReference type="RefSeq" id="WP_116496020.1">
    <property type="nucleotide sequence ID" value="NZ_QENZ01000003.1"/>
</dbReference>
<comment type="similarity">
    <text evidence="18">Belongs to the NnrE/AIBP family.</text>
</comment>
<dbReference type="AlphaFoldDB" id="A0A7L4URV7"/>
<comment type="function">
    <text evidence="17">Catalyzes the dehydration of the S-form of NAD(P)HX at the expense of ADP, which is converted to AMP. Together with NAD(P)HX epimerase, which catalyzes the epimerization of the S- and R-forms, the enzyme allows the repair of both epimers of NAD(P)HX, a damaged form of NAD(P)H that is a result of enzymatic or heat-dependent hydration.</text>
</comment>
<keyword evidence="13" id="KW-0511">Multifunctional enzyme</keyword>
<sequence>MKILSPKQIAEADHYTIKNEPISPVNLMERAATKCFEWISSNFENTKSVKVFCGTGNNGGDGLVIARLLKNKGFSVKTFILPLGNKQTEEFSINLKRLDDVCAKIVFIEKQEDLPKLSPRDLIIDAIFGNGLNRAPEGLSKNLIQYINEAKATVIAIDIPSGLFSGKSVTAKDSVIKAHHTLTFQVPKLAFFLPDNKNFIKDWTILDIKLNTSFINKLPTKYHYFTAQEAKATYKARNDKWAHKGTYGHSLIIGGSYGKIGAPTLSAKAALKIGSGLVTAYIPKCGYTIMQTALPEVMAETDHEIELADFTPTINATVIEIGPGMGTSDLTLAGFKKFLQNNKTPLVVDADALNCLALNKELLTLLPKNSILTPHPKELERLIGKWDNDYEKLEKIKIFVEKYSIILVVKGAYTLTATKEAFYFNSTGNNALATAGSGDVLTGIITGLLAQGYSPREASCFGVYIHGRTAEIYTTNHAPETFTASLIADYLSDVILELQE</sequence>
<dbReference type="HAMAP" id="MF_01965">
    <property type="entry name" value="NADHX_dehydratase"/>
    <property type="match status" value="1"/>
</dbReference>
<feature type="binding site" evidence="18">
    <location>
        <begin position="57"/>
        <end position="61"/>
    </location>
    <ligand>
        <name>(6S)-NADPHX</name>
        <dbReference type="ChEBI" id="CHEBI:64076"/>
    </ligand>
</feature>
<dbReference type="GO" id="GO:0052856">
    <property type="term" value="F:NAD(P)HX epimerase activity"/>
    <property type="evidence" value="ECO:0007669"/>
    <property type="project" value="UniProtKB-UniRule"/>
</dbReference>
<keyword evidence="22" id="KW-0808">Transferase</keyword>
<dbReference type="PROSITE" id="PS51383">
    <property type="entry name" value="YJEF_C_3"/>
    <property type="match status" value="1"/>
</dbReference>
<feature type="domain" description="YjeF N-terminal" evidence="21">
    <location>
        <begin position="9"/>
        <end position="216"/>
    </location>
</feature>
<evidence type="ECO:0000256" key="14">
    <source>
        <dbReference type="ARBA" id="ARBA00025153"/>
    </source>
</evidence>
<evidence type="ECO:0000259" key="20">
    <source>
        <dbReference type="PROSITE" id="PS51383"/>
    </source>
</evidence>
<feature type="binding site" evidence="17">
    <location>
        <position position="438"/>
    </location>
    <ligand>
        <name>AMP</name>
        <dbReference type="ChEBI" id="CHEBI:456215"/>
    </ligand>
</feature>
<dbReference type="PIRSF" id="PIRSF017184">
    <property type="entry name" value="Nnr"/>
    <property type="match status" value="1"/>
</dbReference>
<dbReference type="GO" id="GO:0005524">
    <property type="term" value="F:ATP binding"/>
    <property type="evidence" value="ECO:0007669"/>
    <property type="project" value="UniProtKB-UniRule"/>
</dbReference>
<keyword evidence="6 17" id="KW-0547">Nucleotide-binding</keyword>
<comment type="catalytic activity">
    <reaction evidence="15 17 19">
        <text>(6S)-NADHX + ADP = AMP + phosphate + NADH + H(+)</text>
        <dbReference type="Rhea" id="RHEA:32223"/>
        <dbReference type="ChEBI" id="CHEBI:15378"/>
        <dbReference type="ChEBI" id="CHEBI:43474"/>
        <dbReference type="ChEBI" id="CHEBI:57945"/>
        <dbReference type="ChEBI" id="CHEBI:64074"/>
        <dbReference type="ChEBI" id="CHEBI:456215"/>
        <dbReference type="ChEBI" id="CHEBI:456216"/>
        <dbReference type="EC" id="4.2.1.136"/>
    </reaction>
</comment>
<name>A0A7L4URV7_BALHA</name>
<evidence type="ECO:0000256" key="9">
    <source>
        <dbReference type="ARBA" id="ARBA00022958"/>
    </source>
</evidence>
<evidence type="ECO:0000256" key="7">
    <source>
        <dbReference type="ARBA" id="ARBA00022840"/>
    </source>
</evidence>
<evidence type="ECO:0000256" key="18">
    <source>
        <dbReference type="HAMAP-Rule" id="MF_01966"/>
    </source>
</evidence>
<gene>
    <name evidence="17" type="primary">nnrD</name>
    <name evidence="18" type="synonym">nnrE</name>
    <name evidence="22" type="ORF">C7377_0811</name>
</gene>
<comment type="similarity">
    <text evidence="17">Belongs to the NnrD/CARKD family.</text>
</comment>
<comment type="cofactor">
    <cofactor evidence="17">
        <name>Mg(2+)</name>
        <dbReference type="ChEBI" id="CHEBI:18420"/>
    </cofactor>
</comment>
<evidence type="ECO:0000256" key="6">
    <source>
        <dbReference type="ARBA" id="ARBA00022741"/>
    </source>
</evidence>
<dbReference type="InterPro" id="IPR030677">
    <property type="entry name" value="Nnr"/>
</dbReference>
<evidence type="ECO:0000256" key="4">
    <source>
        <dbReference type="ARBA" id="ARBA00009524"/>
    </source>
</evidence>
<feature type="binding site" evidence="18">
    <location>
        <position position="125"/>
    </location>
    <ligand>
        <name>K(+)</name>
        <dbReference type="ChEBI" id="CHEBI:29103"/>
    </ligand>
</feature>
<comment type="similarity">
    <text evidence="3 19">In the N-terminal section; belongs to the NnrE/AIBP family.</text>
</comment>
<feature type="binding site" evidence="18">
    <location>
        <position position="161"/>
    </location>
    <ligand>
        <name>K(+)</name>
        <dbReference type="ChEBI" id="CHEBI:29103"/>
    </ligand>
</feature>
<dbReference type="SUPFAM" id="SSF64153">
    <property type="entry name" value="YjeF N-terminal domain-like"/>
    <property type="match status" value="1"/>
</dbReference>
<organism evidence="22 23">
    <name type="scientific">Balneicella halophila</name>
    <dbReference type="NCBI Taxonomy" id="1537566"/>
    <lineage>
        <taxon>Bacteria</taxon>
        <taxon>Pseudomonadati</taxon>
        <taxon>Bacteroidota</taxon>
        <taxon>Bacteroidia</taxon>
        <taxon>Bacteroidales</taxon>
        <taxon>Balneicellaceae</taxon>
        <taxon>Balneicella</taxon>
    </lineage>
</organism>
<keyword evidence="8 17" id="KW-0521">NADP</keyword>
<evidence type="ECO:0000256" key="3">
    <source>
        <dbReference type="ARBA" id="ARBA00006001"/>
    </source>
</evidence>
<dbReference type="NCBIfam" id="TIGR00196">
    <property type="entry name" value="yjeF_cterm"/>
    <property type="match status" value="1"/>
</dbReference>
<keyword evidence="23" id="KW-1185">Reference proteome</keyword>
<dbReference type="PROSITE" id="PS51385">
    <property type="entry name" value="YJEF_N"/>
    <property type="match status" value="1"/>
</dbReference>
<keyword evidence="10 17" id="KW-0520">NAD</keyword>
<dbReference type="InterPro" id="IPR004443">
    <property type="entry name" value="YjeF_N_dom"/>
</dbReference>
<dbReference type="EC" id="5.1.99.6" evidence="19"/>